<reference evidence="1" key="1">
    <citation type="journal article" date="2020" name="mSystems">
        <title>Genome- and Community-Level Interaction Insights into Carbon Utilization and Element Cycling Functions of Hydrothermarchaeota in Hydrothermal Sediment.</title>
        <authorList>
            <person name="Zhou Z."/>
            <person name="Liu Y."/>
            <person name="Xu W."/>
            <person name="Pan J."/>
            <person name="Luo Z.H."/>
            <person name="Li M."/>
        </authorList>
    </citation>
    <scope>NUCLEOTIDE SEQUENCE [LARGE SCALE GENOMIC DNA]</scope>
    <source>
        <strain evidence="1">SpSt-1220</strain>
    </source>
</reference>
<comment type="caution">
    <text evidence="1">The sequence shown here is derived from an EMBL/GenBank/DDBJ whole genome shotgun (WGS) entry which is preliminary data.</text>
</comment>
<gene>
    <name evidence="1" type="ORF">ENN94_04235</name>
</gene>
<organism evidence="1">
    <name type="scientific">Geoalkalibacter subterraneus</name>
    <dbReference type="NCBI Taxonomy" id="483547"/>
    <lineage>
        <taxon>Bacteria</taxon>
        <taxon>Pseudomonadati</taxon>
        <taxon>Thermodesulfobacteriota</taxon>
        <taxon>Desulfuromonadia</taxon>
        <taxon>Desulfuromonadales</taxon>
        <taxon>Geoalkalibacteraceae</taxon>
        <taxon>Geoalkalibacter</taxon>
    </lineage>
</organism>
<proteinExistence type="predicted"/>
<name>A0A831LL89_9BACT</name>
<dbReference type="EMBL" id="DSDO01000294">
    <property type="protein sequence ID" value="HDR46892.1"/>
    <property type="molecule type" value="Genomic_DNA"/>
</dbReference>
<protein>
    <submittedName>
        <fullName evidence="1">Uncharacterized protein</fullName>
    </submittedName>
</protein>
<dbReference type="Proteomes" id="UP000886162">
    <property type="component" value="Unassembled WGS sequence"/>
</dbReference>
<accession>A0A831LL89</accession>
<dbReference type="AlphaFoldDB" id="A0A831LL89"/>
<evidence type="ECO:0000313" key="1">
    <source>
        <dbReference type="EMBL" id="HDR46892.1"/>
    </source>
</evidence>
<sequence length="112" mass="13607">MSTTLERTEKRIEMIKRQLMRIGPMRPGSVSRQYRLPKEKKQPFYQISYTHRMRSRSEYVRREHLAAVRQETANFKRFKKLIDKWIALALEASQLRMKSRHDARPRKSCKSR</sequence>